<reference evidence="3" key="1">
    <citation type="submission" date="2023-03" db="EMBL/GenBank/DDBJ databases">
        <authorList>
            <person name="Julca I."/>
        </authorList>
    </citation>
    <scope>NUCLEOTIDE SEQUENCE</scope>
</reference>
<dbReference type="PANTHER" id="PTHR45089">
    <property type="entry name" value="DNAJ HEAT SHOCK AMINO-TERMINAL DOMAIN PROTEIN-RELATED"/>
    <property type="match status" value="1"/>
</dbReference>
<evidence type="ECO:0000256" key="1">
    <source>
        <dbReference type="SAM" id="Coils"/>
    </source>
</evidence>
<keyword evidence="1" id="KW-0175">Coiled coil</keyword>
<proteinExistence type="predicted"/>
<protein>
    <submittedName>
        <fullName evidence="3">OLC1v1026259C1</fullName>
    </submittedName>
</protein>
<dbReference type="EMBL" id="OX459118">
    <property type="protein sequence ID" value="CAI9091282.1"/>
    <property type="molecule type" value="Genomic_DNA"/>
</dbReference>
<keyword evidence="4" id="KW-1185">Reference proteome</keyword>
<evidence type="ECO:0000313" key="3">
    <source>
        <dbReference type="EMBL" id="CAI9091282.1"/>
    </source>
</evidence>
<evidence type="ECO:0000313" key="4">
    <source>
        <dbReference type="Proteomes" id="UP001161247"/>
    </source>
</evidence>
<accession>A0AAV1C7A8</accession>
<feature type="coiled-coil region" evidence="1">
    <location>
        <begin position="162"/>
        <end position="225"/>
    </location>
</feature>
<name>A0AAV1C7A8_OLDCO</name>
<sequence>MGSLEKLFEVSRLFEEKQGVLLERADKVMVEYKAAEDHFKMVEDHCRLCYAELKSKEKDLRSIQKSVKQSYAELDLKKRYVEEGLMRLDQKEKYLKGVLRKIEDGEMEFGHMRVAFDELMGVVVGKEKELENLFEALKIMQNLVVKRKLELDSKEKLFLRQVEKREKELDSKEKLIQSQVEEKGKELDLKEKILEIREAEIHLMMERKRNEIDAEENRLARRSNELDSKEKYLLGREKEMEKQLEEKVGVLESNNLEDAVSQTHSGEVMKPGREVACLLDEEMKMEDISSKLAIIQVDDLRKSVAIVAEKGKLAGNIGAGEIWACFKSFNTTDSLPRSYAKVIKVIDNGGQVWVEVDWLEPSPVQRGQEEWIEAGLPVTCGKFDPGRRSVISPTLFSHPMLCARYDPCIIIPGEGETWVFYKNWDIGTWSTNPGLHRHCEYEVVEILPYYKDASSSPGVKVAYLEKIRGSLKSFKRRSESYNDSLLIDIENLYSFSHKVPSTKRIYIDEEGTLCCEFDLDPKCLPLELQ</sequence>
<dbReference type="PANTHER" id="PTHR45089:SF37">
    <property type="entry name" value="DUF3444 DOMAIN-CONTAINING PROTEIN"/>
    <property type="match status" value="1"/>
</dbReference>
<gene>
    <name evidence="3" type="ORF">OLC1_LOCUS3244</name>
</gene>
<organism evidence="3 4">
    <name type="scientific">Oldenlandia corymbosa var. corymbosa</name>
    <dbReference type="NCBI Taxonomy" id="529605"/>
    <lineage>
        <taxon>Eukaryota</taxon>
        <taxon>Viridiplantae</taxon>
        <taxon>Streptophyta</taxon>
        <taxon>Embryophyta</taxon>
        <taxon>Tracheophyta</taxon>
        <taxon>Spermatophyta</taxon>
        <taxon>Magnoliopsida</taxon>
        <taxon>eudicotyledons</taxon>
        <taxon>Gunneridae</taxon>
        <taxon>Pentapetalae</taxon>
        <taxon>asterids</taxon>
        <taxon>lamiids</taxon>
        <taxon>Gentianales</taxon>
        <taxon>Rubiaceae</taxon>
        <taxon>Rubioideae</taxon>
        <taxon>Spermacoceae</taxon>
        <taxon>Hedyotis-Oldenlandia complex</taxon>
        <taxon>Oldenlandia</taxon>
    </lineage>
</organism>
<feature type="domain" description="DUF3444" evidence="2">
    <location>
        <begin position="312"/>
        <end position="503"/>
    </location>
</feature>
<dbReference type="InterPro" id="IPR024593">
    <property type="entry name" value="DUF3444"/>
</dbReference>
<dbReference type="Pfam" id="PF11926">
    <property type="entry name" value="DUF3444"/>
    <property type="match status" value="1"/>
</dbReference>
<dbReference type="AlphaFoldDB" id="A0AAV1C7A8"/>
<evidence type="ECO:0000259" key="2">
    <source>
        <dbReference type="Pfam" id="PF11926"/>
    </source>
</evidence>
<dbReference type="Proteomes" id="UP001161247">
    <property type="component" value="Chromosome 1"/>
</dbReference>